<reference evidence="1 2" key="1">
    <citation type="submission" date="2017-09" db="EMBL/GenBank/DDBJ databases">
        <title>Large-scale bioinformatics analysis of Bacillus genomes uncovers conserved roles of natural products in bacterial physiology.</title>
        <authorList>
            <consortium name="Agbiome Team Llc"/>
            <person name="Bleich R.M."/>
            <person name="Grubbs K.J."/>
            <person name="Santa Maria K.C."/>
            <person name="Allen S.E."/>
            <person name="Farag S."/>
            <person name="Shank E.A."/>
            <person name="Bowers A."/>
        </authorList>
    </citation>
    <scope>NUCLEOTIDE SEQUENCE [LARGE SCALE GENOMIC DNA]</scope>
    <source>
        <strain evidence="1 2">AFS050027</strain>
    </source>
</reference>
<accession>A0A2B9Q2Q5</accession>
<proteinExistence type="predicted"/>
<gene>
    <name evidence="1" type="ORF">CN984_12080</name>
</gene>
<evidence type="ECO:0000313" key="2">
    <source>
        <dbReference type="Proteomes" id="UP000223777"/>
    </source>
</evidence>
<dbReference type="EMBL" id="NUIL01000015">
    <property type="protein sequence ID" value="PGO29177.1"/>
    <property type="molecule type" value="Genomic_DNA"/>
</dbReference>
<dbReference type="AlphaFoldDB" id="A0A2B9Q2Q5"/>
<comment type="caution">
    <text evidence="1">The sequence shown here is derived from an EMBL/GenBank/DDBJ whole genome shotgun (WGS) entry which is preliminary data.</text>
</comment>
<evidence type="ECO:0000313" key="1">
    <source>
        <dbReference type="EMBL" id="PGO29177.1"/>
    </source>
</evidence>
<name>A0A2B9Q2Q5_BACCE</name>
<protein>
    <submittedName>
        <fullName evidence="1">Uncharacterized protein</fullName>
    </submittedName>
</protein>
<sequence>MFNYTDKVPTPQEIKKAIKEGQKPMLFYQFPHEEVKRKDLRSIEKLLSTLTQVGKEMQGRLVIGCKGYDHVTDELFEIQEVREFVEFLFRKHPYLLYYISKDSFEWVVCSYADEVHSMKEGKLYTSDELFEKFGLDMANVPLVRSHVIFKNGKFDRMLNAVIKHGKIKKDEIGGKRIAIEYAFLLNMENAVDILQGLGISADDIANLMKDDEGEEDVSGKE</sequence>
<dbReference type="RefSeq" id="WP_097883374.1">
    <property type="nucleotide sequence ID" value="NZ_NUIL01000015.1"/>
</dbReference>
<dbReference type="Proteomes" id="UP000223777">
    <property type="component" value="Unassembled WGS sequence"/>
</dbReference>
<organism evidence="1 2">
    <name type="scientific">Bacillus cereus</name>
    <dbReference type="NCBI Taxonomy" id="1396"/>
    <lineage>
        <taxon>Bacteria</taxon>
        <taxon>Bacillati</taxon>
        <taxon>Bacillota</taxon>
        <taxon>Bacilli</taxon>
        <taxon>Bacillales</taxon>
        <taxon>Bacillaceae</taxon>
        <taxon>Bacillus</taxon>
        <taxon>Bacillus cereus group</taxon>
    </lineage>
</organism>